<dbReference type="InterPro" id="IPR015443">
    <property type="entry name" value="Aldose_1-epimerase"/>
</dbReference>
<dbReference type="GO" id="GO:0033499">
    <property type="term" value="P:galactose catabolic process via UDP-galactose, Leloir pathway"/>
    <property type="evidence" value="ECO:0007669"/>
    <property type="project" value="TreeGrafter"/>
</dbReference>
<dbReference type="InterPro" id="IPR008183">
    <property type="entry name" value="Aldose_1/G6P_1-epimerase"/>
</dbReference>
<comment type="caution">
    <text evidence="9">The sequence shown here is derived from an EMBL/GenBank/DDBJ whole genome shotgun (WGS) entry which is preliminary data.</text>
</comment>
<dbReference type="EC" id="5.1.3.3" evidence="5"/>
<proteinExistence type="inferred from homology"/>
<feature type="binding site" evidence="7">
    <location>
        <position position="257"/>
    </location>
    <ligand>
        <name>beta-D-galactose</name>
        <dbReference type="ChEBI" id="CHEBI:27667"/>
    </ligand>
</feature>
<dbReference type="NCBIfam" id="NF008277">
    <property type="entry name" value="PRK11055.1"/>
    <property type="match status" value="1"/>
</dbReference>
<evidence type="ECO:0000256" key="1">
    <source>
        <dbReference type="ARBA" id="ARBA00005028"/>
    </source>
</evidence>
<dbReference type="AlphaFoldDB" id="A0AAW7X772"/>
<evidence type="ECO:0000313" key="10">
    <source>
        <dbReference type="Proteomes" id="UP001169760"/>
    </source>
</evidence>
<comment type="pathway">
    <text evidence="1 5">Carbohydrate metabolism; hexose metabolism.</text>
</comment>
<dbReference type="EMBL" id="JAUOPB010000008">
    <property type="protein sequence ID" value="MDO6423140.1"/>
    <property type="molecule type" value="Genomic_DNA"/>
</dbReference>
<dbReference type="GO" id="GO:0030246">
    <property type="term" value="F:carbohydrate binding"/>
    <property type="evidence" value="ECO:0007669"/>
    <property type="project" value="InterPro"/>
</dbReference>
<dbReference type="GO" id="GO:0005737">
    <property type="term" value="C:cytoplasm"/>
    <property type="evidence" value="ECO:0007669"/>
    <property type="project" value="TreeGrafter"/>
</dbReference>
<evidence type="ECO:0000256" key="8">
    <source>
        <dbReference type="PIRSR" id="PIRSR005096-3"/>
    </source>
</evidence>
<dbReference type="CDD" id="cd09019">
    <property type="entry name" value="galactose_mutarotase_like"/>
    <property type="match status" value="1"/>
</dbReference>
<keyword evidence="3 5" id="KW-0413">Isomerase</keyword>
<dbReference type="PANTHER" id="PTHR10091:SF0">
    <property type="entry name" value="GALACTOSE MUTAROTASE"/>
    <property type="match status" value="1"/>
</dbReference>
<evidence type="ECO:0000256" key="3">
    <source>
        <dbReference type="ARBA" id="ARBA00023235"/>
    </source>
</evidence>
<dbReference type="Pfam" id="PF01263">
    <property type="entry name" value="Aldose_epim"/>
    <property type="match status" value="1"/>
</dbReference>
<evidence type="ECO:0000256" key="6">
    <source>
        <dbReference type="PIRSR" id="PIRSR005096-1"/>
    </source>
</evidence>
<comment type="catalytic activity">
    <reaction evidence="5">
        <text>alpha-D-glucose = beta-D-glucose</text>
        <dbReference type="Rhea" id="RHEA:10264"/>
        <dbReference type="ChEBI" id="CHEBI:15903"/>
        <dbReference type="ChEBI" id="CHEBI:17925"/>
        <dbReference type="EC" id="5.1.3.3"/>
    </reaction>
</comment>
<dbReference type="PIRSF" id="PIRSF005096">
    <property type="entry name" value="GALM"/>
    <property type="match status" value="1"/>
</dbReference>
<comment type="similarity">
    <text evidence="2 5">Belongs to the aldose epimerase family.</text>
</comment>
<gene>
    <name evidence="9" type="ORF">Q4521_11705</name>
</gene>
<dbReference type="GO" id="GO:0006006">
    <property type="term" value="P:glucose metabolic process"/>
    <property type="evidence" value="ECO:0007669"/>
    <property type="project" value="TreeGrafter"/>
</dbReference>
<dbReference type="InterPro" id="IPR014718">
    <property type="entry name" value="GH-type_carb-bd"/>
</dbReference>
<dbReference type="GO" id="GO:0004034">
    <property type="term" value="F:aldose 1-epimerase activity"/>
    <property type="evidence" value="ECO:0007669"/>
    <property type="project" value="UniProtKB-EC"/>
</dbReference>
<feature type="active site" description="Proton acceptor" evidence="6">
    <location>
        <position position="322"/>
    </location>
</feature>
<evidence type="ECO:0000256" key="5">
    <source>
        <dbReference type="PIRNR" id="PIRNR005096"/>
    </source>
</evidence>
<dbReference type="PANTHER" id="PTHR10091">
    <property type="entry name" value="ALDOSE-1-EPIMERASE"/>
    <property type="match status" value="1"/>
</dbReference>
<feature type="active site" description="Proton donor" evidence="6">
    <location>
        <position position="183"/>
    </location>
</feature>
<dbReference type="RefSeq" id="WP_303492903.1">
    <property type="nucleotide sequence ID" value="NZ_JAUOPB010000008.1"/>
</dbReference>
<evidence type="ECO:0000256" key="4">
    <source>
        <dbReference type="ARBA" id="ARBA00023277"/>
    </source>
</evidence>
<feature type="binding site" evidence="8">
    <location>
        <begin position="83"/>
        <end position="84"/>
    </location>
    <ligand>
        <name>beta-D-galactose</name>
        <dbReference type="ChEBI" id="CHEBI:27667"/>
    </ligand>
</feature>
<dbReference type="SUPFAM" id="SSF74650">
    <property type="entry name" value="Galactose mutarotase-like"/>
    <property type="match status" value="1"/>
</dbReference>
<sequence>MKNITITESPFGRLDDGTPISLFTLGNSKGMRVSVSNFGGVITNLFCADKNGDFADVVLGFDTLAPYQSQSPYFGALIGRFGNRIAKGILPVQNKKILLDVNDNGNHLHGGLYGFDKVTWRPFIETVNGEPALVLQYLSRDGDQGYPGNLTVEVTYQLTDNNVLYTRYRATTDMATHVNLTQHSYFNLTGSQHSDSNVLNHQLMINANSITPVGAGLIPTGEFADVANTPFDFRSLKAIGKDINTNNNQLLLGRGYDHNFVLNKTTAKAFELAARVEEPTTGRVLEVKTTEPGLQFYSGNFLDGTLQGKGRVFNHRSGFCLEPQHFPDAPNQPNFPSTLLLPGEEYTSTMSFEFSTL</sequence>
<dbReference type="InterPro" id="IPR011013">
    <property type="entry name" value="Gal_mutarotase_sf_dom"/>
</dbReference>
<name>A0AAW7X772_9GAMM</name>
<reference evidence="9" key="1">
    <citation type="submission" date="2023-07" db="EMBL/GenBank/DDBJ databases">
        <title>Genome content predicts the carbon catabolic preferences of heterotrophic bacteria.</title>
        <authorList>
            <person name="Gralka M."/>
        </authorList>
    </citation>
    <scope>NUCLEOTIDE SEQUENCE</scope>
    <source>
        <strain evidence="9">I3M17_2</strain>
    </source>
</reference>
<protein>
    <recommendedName>
        <fullName evidence="5">Aldose 1-epimerase</fullName>
        <ecNumber evidence="5">5.1.3.3</ecNumber>
    </recommendedName>
</protein>
<evidence type="ECO:0000256" key="7">
    <source>
        <dbReference type="PIRSR" id="PIRSR005096-2"/>
    </source>
</evidence>
<feature type="binding site" evidence="8">
    <location>
        <begin position="183"/>
        <end position="185"/>
    </location>
    <ligand>
        <name>beta-D-galactose</name>
        <dbReference type="ChEBI" id="CHEBI:27667"/>
    </ligand>
</feature>
<organism evidence="9 10">
    <name type="scientific">Saccharophagus degradans</name>
    <dbReference type="NCBI Taxonomy" id="86304"/>
    <lineage>
        <taxon>Bacteria</taxon>
        <taxon>Pseudomonadati</taxon>
        <taxon>Pseudomonadota</taxon>
        <taxon>Gammaproteobacteria</taxon>
        <taxon>Cellvibrionales</taxon>
        <taxon>Cellvibrionaceae</taxon>
        <taxon>Saccharophagus</taxon>
    </lineage>
</organism>
<dbReference type="Proteomes" id="UP001169760">
    <property type="component" value="Unassembled WGS sequence"/>
</dbReference>
<dbReference type="InterPro" id="IPR047215">
    <property type="entry name" value="Galactose_mutarotase-like"/>
</dbReference>
<keyword evidence="4 5" id="KW-0119">Carbohydrate metabolism</keyword>
<dbReference type="Gene3D" id="2.70.98.10">
    <property type="match status" value="1"/>
</dbReference>
<evidence type="ECO:0000313" key="9">
    <source>
        <dbReference type="EMBL" id="MDO6423140.1"/>
    </source>
</evidence>
<evidence type="ECO:0000256" key="2">
    <source>
        <dbReference type="ARBA" id="ARBA00006206"/>
    </source>
</evidence>
<accession>A0AAW7X772</accession>